<dbReference type="GeneID" id="63745674"/>
<dbReference type="VEuPathDB" id="FungiDB:ASPWEDRAFT_185967"/>
<dbReference type="InterPro" id="IPR023213">
    <property type="entry name" value="CAT-like_dom_sf"/>
</dbReference>
<dbReference type="EMBL" id="KV878215">
    <property type="protein sequence ID" value="OJJ31698.1"/>
    <property type="molecule type" value="Genomic_DNA"/>
</dbReference>
<organism evidence="2 3">
    <name type="scientific">Aspergillus wentii DTO 134E9</name>
    <dbReference type="NCBI Taxonomy" id="1073089"/>
    <lineage>
        <taxon>Eukaryota</taxon>
        <taxon>Fungi</taxon>
        <taxon>Dikarya</taxon>
        <taxon>Ascomycota</taxon>
        <taxon>Pezizomycotina</taxon>
        <taxon>Eurotiomycetes</taxon>
        <taxon>Eurotiomycetidae</taxon>
        <taxon>Eurotiales</taxon>
        <taxon>Aspergillaceae</taxon>
        <taxon>Aspergillus</taxon>
        <taxon>Aspergillus subgen. Cremei</taxon>
    </lineage>
</organism>
<evidence type="ECO:0000313" key="2">
    <source>
        <dbReference type="EMBL" id="OJJ31698.1"/>
    </source>
</evidence>
<sequence length="459" mass="51931">MEEFKYQCKTAHPFTYRAFFYIGLIVDSCLDEVILRDKAAELIKANPTLGGRLIPSTRPWTLSTGSNVDFSSRQVDQDVSDFFKHYETTNVNFEPKAMHSLSMQDLDSMFLFDLPKKLENLFSIRATVLRDATILCFGFSHHFADATSGYNIIKAYCNLLANRASTSFILPPDAQGTGMSETMIEKETDSSIAPVGYHDHRDNFSAGFWPIFILLLGVLWNSLLRATGWRERLEERLVYIPGDWVKMLRKQALETLPAGESEPSKNNILCAWYLKSLYAPVRADEPVEFYQPVNYRPWIRPPPEGKYWVHNSIGLLRDRLSTAQIHSLSVGALASKLRHTTMQYTQPSAIQSYLRFAEDRSANRQLPSIRGSGNMPLLMITPWTGLDFSGLDFSAAAVDGQKTNVVFVNPVVRNMRDGVWPSGITMKSPDGGGYWMRGWNTASGWRGFNQAMDFDALVR</sequence>
<reference evidence="2" key="1">
    <citation type="submission" date="2015-09" db="EMBL/GenBank/DDBJ databases">
        <title>Genomic diversity in the industrially and medically important fungal genus Aspergillus.</title>
        <authorList>
            <consortium name="DOE Joint Genome Institute"/>
            <person name="Riley R."/>
            <person name="Labutti K."/>
            <person name="Clum A."/>
            <person name="Sun H."/>
            <person name="Wiebenga A."/>
            <person name="De Vries R.P."/>
            <person name="Grigoriev I.V."/>
        </authorList>
    </citation>
    <scope>NUCLEOTIDE SEQUENCE [LARGE SCALE GENOMIC DNA]</scope>
    <source>
        <strain evidence="2">DTO 134E9</strain>
    </source>
</reference>
<dbReference type="STRING" id="1073089.A0A1L9R9X0"/>
<evidence type="ECO:0000313" key="1">
    <source>
        <dbReference type="EMBL" id="OJJ30783.1"/>
    </source>
</evidence>
<dbReference type="RefSeq" id="XP_040684460.1">
    <property type="nucleotide sequence ID" value="XM_040829826.1"/>
</dbReference>
<evidence type="ECO:0000313" key="3">
    <source>
        <dbReference type="Proteomes" id="UP000184383"/>
    </source>
</evidence>
<name>A0A1L9R9X0_ASPWE</name>
<dbReference type="Proteomes" id="UP000184383">
    <property type="component" value="Unassembled WGS sequence"/>
</dbReference>
<proteinExistence type="predicted"/>
<keyword evidence="3" id="KW-1185">Reference proteome</keyword>
<dbReference type="Gene3D" id="3.30.559.10">
    <property type="entry name" value="Chloramphenicol acetyltransferase-like domain"/>
    <property type="match status" value="2"/>
</dbReference>
<dbReference type="OrthoDB" id="21502at2759"/>
<dbReference type="VEuPathDB" id="FungiDB:ASPWEDRAFT_162306"/>
<accession>A0A1L9R9X0</accession>
<reference evidence="3" key="2">
    <citation type="journal article" date="2017" name="Genome Biol.">
        <title>Comparative genomics reveals high biological diversity and specific adaptations in the industrially and medically important fungal genus Aspergillus.</title>
        <authorList>
            <person name="de Vries R.P."/>
            <person name="Riley R."/>
            <person name="Wiebenga A."/>
            <person name="Aguilar-Osorio G."/>
            <person name="Amillis S."/>
            <person name="Uchima C.A."/>
            <person name="Anderluh G."/>
            <person name="Asadollahi M."/>
            <person name="Askin M."/>
            <person name="Barry K."/>
            <person name="Battaglia E."/>
            <person name="Bayram O."/>
            <person name="Benocci T."/>
            <person name="Braus-Stromeyer S.A."/>
            <person name="Caldana C."/>
            <person name="Canovas D."/>
            <person name="Cerqueira G.C."/>
            <person name="Chen F."/>
            <person name="Chen W."/>
            <person name="Choi C."/>
            <person name="Clum A."/>
            <person name="Dos Santos R.A."/>
            <person name="Damasio A.R."/>
            <person name="Diallinas G."/>
            <person name="Emri T."/>
            <person name="Fekete E."/>
            <person name="Flipphi M."/>
            <person name="Freyberg S."/>
            <person name="Gallo A."/>
            <person name="Gournas C."/>
            <person name="Habgood R."/>
            <person name="Hainaut M."/>
            <person name="Harispe M.L."/>
            <person name="Henrissat B."/>
            <person name="Hilden K.S."/>
            <person name="Hope R."/>
            <person name="Hossain A."/>
            <person name="Karabika E."/>
            <person name="Karaffa L."/>
            <person name="Karanyi Z."/>
            <person name="Krasevec N."/>
            <person name="Kuo A."/>
            <person name="Kusch H."/>
            <person name="LaButti K."/>
            <person name="Lagendijk E.L."/>
            <person name="Lapidus A."/>
            <person name="Levasseur A."/>
            <person name="Lindquist E."/>
            <person name="Lipzen A."/>
            <person name="Logrieco A.F."/>
            <person name="MacCabe A."/>
            <person name="Maekelae M.R."/>
            <person name="Malavazi I."/>
            <person name="Melin P."/>
            <person name="Meyer V."/>
            <person name="Mielnichuk N."/>
            <person name="Miskei M."/>
            <person name="Molnar A.P."/>
            <person name="Mule G."/>
            <person name="Ngan C.Y."/>
            <person name="Orejas M."/>
            <person name="Orosz E."/>
            <person name="Ouedraogo J.P."/>
            <person name="Overkamp K.M."/>
            <person name="Park H.-S."/>
            <person name="Perrone G."/>
            <person name="Piumi F."/>
            <person name="Punt P.J."/>
            <person name="Ram A.F."/>
            <person name="Ramon A."/>
            <person name="Rauscher S."/>
            <person name="Record E."/>
            <person name="Riano-Pachon D.M."/>
            <person name="Robert V."/>
            <person name="Roehrig J."/>
            <person name="Ruller R."/>
            <person name="Salamov A."/>
            <person name="Salih N.S."/>
            <person name="Samson R.A."/>
            <person name="Sandor E."/>
            <person name="Sanguinetti M."/>
            <person name="Schuetze T."/>
            <person name="Sepcic K."/>
            <person name="Shelest E."/>
            <person name="Sherlock G."/>
            <person name="Sophianopoulou V."/>
            <person name="Squina F.M."/>
            <person name="Sun H."/>
            <person name="Susca A."/>
            <person name="Todd R.B."/>
            <person name="Tsang A."/>
            <person name="Unkles S.E."/>
            <person name="van de Wiele N."/>
            <person name="van Rossen-Uffink D."/>
            <person name="Oliveira J.V."/>
            <person name="Vesth T.C."/>
            <person name="Visser J."/>
            <person name="Yu J.-H."/>
            <person name="Zhou M."/>
            <person name="Andersen M.R."/>
            <person name="Archer D.B."/>
            <person name="Baker S.E."/>
            <person name="Benoit I."/>
            <person name="Brakhage A.A."/>
            <person name="Braus G.H."/>
            <person name="Fischer R."/>
            <person name="Frisvad J.C."/>
            <person name="Goldman G.H."/>
            <person name="Houbraken J."/>
            <person name="Oakley B."/>
            <person name="Pocsi I."/>
            <person name="Scazzocchio C."/>
            <person name="Seiboth B."/>
            <person name="vanKuyk P.A."/>
            <person name="Wortman J."/>
            <person name="Dyer P.S."/>
            <person name="Grigoriev I.V."/>
        </authorList>
    </citation>
    <scope>NUCLEOTIDE SEQUENCE [LARGE SCALE GENOMIC DNA]</scope>
    <source>
        <strain evidence="3">DTO 134E9</strain>
    </source>
</reference>
<dbReference type="AlphaFoldDB" id="A0A1L9R9X0"/>
<gene>
    <name evidence="1" type="ORF">ASPWEDRAFT_162306</name>
    <name evidence="2" type="ORF">ASPWEDRAFT_185967</name>
</gene>
<dbReference type="EMBL" id="KV878216">
    <property type="protein sequence ID" value="OJJ30783.1"/>
    <property type="molecule type" value="Genomic_DNA"/>
</dbReference>
<protein>
    <submittedName>
        <fullName evidence="2">Uncharacterized protein</fullName>
    </submittedName>
</protein>